<comment type="caution">
    <text evidence="2">The sequence shown here is derived from an EMBL/GenBank/DDBJ whole genome shotgun (WGS) entry which is preliminary data.</text>
</comment>
<protein>
    <submittedName>
        <fullName evidence="2">GGDEF domain-containing protein</fullName>
    </submittedName>
</protein>
<dbReference type="PROSITE" id="PS50887">
    <property type="entry name" value="GGDEF"/>
    <property type="match status" value="1"/>
</dbReference>
<evidence type="ECO:0000313" key="3">
    <source>
        <dbReference type="Proteomes" id="UP000474104"/>
    </source>
</evidence>
<dbReference type="Gene3D" id="3.30.70.270">
    <property type="match status" value="1"/>
</dbReference>
<dbReference type="SMART" id="SM00267">
    <property type="entry name" value="GGDEF"/>
    <property type="match status" value="1"/>
</dbReference>
<feature type="domain" description="GGDEF" evidence="1">
    <location>
        <begin position="109"/>
        <end position="242"/>
    </location>
</feature>
<organism evidence="2 3">
    <name type="scientific">Schaedlerella arabinosiphila</name>
    <dbReference type="NCBI Taxonomy" id="2044587"/>
    <lineage>
        <taxon>Bacteria</taxon>
        <taxon>Bacillati</taxon>
        <taxon>Bacillota</taxon>
        <taxon>Clostridia</taxon>
        <taxon>Lachnospirales</taxon>
        <taxon>Lachnospiraceae</taxon>
        <taxon>Schaedlerella</taxon>
    </lineage>
</organism>
<evidence type="ECO:0000313" key="2">
    <source>
        <dbReference type="EMBL" id="NDO69696.1"/>
    </source>
</evidence>
<dbReference type="InterPro" id="IPR050469">
    <property type="entry name" value="Diguanylate_Cyclase"/>
</dbReference>
<dbReference type="AlphaFoldDB" id="A0A9X5CE68"/>
<proteinExistence type="predicted"/>
<accession>A0A9X5CE68</accession>
<name>A0A9X5CE68_9FIRM</name>
<dbReference type="Proteomes" id="UP000474104">
    <property type="component" value="Unassembled WGS sequence"/>
</dbReference>
<sequence length="405" mass="46809">MEEVYFIVLSYEKRASFLVHTVSQASCTRKRCLSFWKLISRVKKWRRFFQTGRRMVLSMRGKTQLHETETLRAGPDKRMAEMSELDYLTGILKKSAAESQMISAMNRNRKGALVLCDVNRLSQINDQYGHPAGDACLKEVAQILAYMIREEDILGRCGGDDFFIFMPNCEETRQTEEICERIENRFRLNGGKGKHKIALSVTAVSVLRQPGDTCKSLLERADEELRRRKSDTGGTKSRWQDHYRKDARRIRKDLIEQIRKPGAYCQDYETFKGIYRFLERGIIRSGQKACVILISVVDGQGRSLLPGEKDTQMERLGEDIHSTLRIGDVYTRYSSSQYLVLVIDTTEGQGDRIADRIRGKFQEGSQENEILVHHCYALQPARIVELMEQDHSYADPEKWKRRSKA</sequence>
<dbReference type="GO" id="GO:0052621">
    <property type="term" value="F:diguanylate cyclase activity"/>
    <property type="evidence" value="ECO:0007669"/>
    <property type="project" value="TreeGrafter"/>
</dbReference>
<dbReference type="Pfam" id="PF00990">
    <property type="entry name" value="GGDEF"/>
    <property type="match status" value="1"/>
</dbReference>
<gene>
    <name evidence="2" type="ORF">FMM80_13805</name>
</gene>
<dbReference type="CDD" id="cd01949">
    <property type="entry name" value="GGDEF"/>
    <property type="match status" value="1"/>
</dbReference>
<dbReference type="PANTHER" id="PTHR45138:SF9">
    <property type="entry name" value="DIGUANYLATE CYCLASE DGCM-RELATED"/>
    <property type="match status" value="1"/>
</dbReference>
<dbReference type="SUPFAM" id="SSF55073">
    <property type="entry name" value="Nucleotide cyclase"/>
    <property type="match status" value="1"/>
</dbReference>
<dbReference type="InterPro" id="IPR043128">
    <property type="entry name" value="Rev_trsase/Diguanyl_cyclase"/>
</dbReference>
<dbReference type="PANTHER" id="PTHR45138">
    <property type="entry name" value="REGULATORY COMPONENTS OF SENSORY TRANSDUCTION SYSTEM"/>
    <property type="match status" value="1"/>
</dbReference>
<evidence type="ECO:0000259" key="1">
    <source>
        <dbReference type="PROSITE" id="PS50887"/>
    </source>
</evidence>
<dbReference type="NCBIfam" id="TIGR00254">
    <property type="entry name" value="GGDEF"/>
    <property type="match status" value="1"/>
</dbReference>
<dbReference type="EMBL" id="VIRB01000080">
    <property type="protein sequence ID" value="NDO69696.1"/>
    <property type="molecule type" value="Genomic_DNA"/>
</dbReference>
<dbReference type="InterPro" id="IPR000160">
    <property type="entry name" value="GGDEF_dom"/>
</dbReference>
<dbReference type="InterPro" id="IPR029787">
    <property type="entry name" value="Nucleotide_cyclase"/>
</dbReference>
<reference evidence="2 3" key="1">
    <citation type="submission" date="2019-07" db="EMBL/GenBank/DDBJ databases">
        <title>Draft genome sequences of 15 bacterial species constituting the stable defined intestinal microbiota of the GM15 gnotobiotic mouse model.</title>
        <authorList>
            <person name="Elie C."/>
            <person name="Mathieu A."/>
            <person name="Saliou A."/>
            <person name="Darnaud M."/>
            <person name="Leulier F."/>
            <person name="Tamellini A."/>
        </authorList>
    </citation>
    <scope>NUCLEOTIDE SEQUENCE [LARGE SCALE GENOMIC DNA]</scope>
    <source>
        <strain evidence="3">ASF 502</strain>
    </source>
</reference>